<dbReference type="GO" id="GO:0008168">
    <property type="term" value="F:methyltransferase activity"/>
    <property type="evidence" value="ECO:0007669"/>
    <property type="project" value="UniProtKB-KW"/>
</dbReference>
<dbReference type="GO" id="GO:0032259">
    <property type="term" value="P:methylation"/>
    <property type="evidence" value="ECO:0007669"/>
    <property type="project" value="UniProtKB-KW"/>
</dbReference>
<feature type="domain" description="Methyltransferase" evidence="1">
    <location>
        <begin position="117"/>
        <end position="207"/>
    </location>
</feature>
<dbReference type="PANTHER" id="PTHR42912">
    <property type="entry name" value="METHYLTRANSFERASE"/>
    <property type="match status" value="1"/>
</dbReference>
<dbReference type="Gene3D" id="2.20.130.10">
    <property type="entry name" value="CAC2371-like domains"/>
    <property type="match status" value="1"/>
</dbReference>
<keyword evidence="2" id="KW-0808">Transferase</keyword>
<dbReference type="InterPro" id="IPR041698">
    <property type="entry name" value="Methyltransf_25"/>
</dbReference>
<dbReference type="Pfam" id="PF13649">
    <property type="entry name" value="Methyltransf_25"/>
    <property type="match status" value="1"/>
</dbReference>
<sequence length="310" mass="33617">MRVLLPGGGVCVAASPRPHGRASPPDPSGRPPVVAPAVRFSPSTVCGALRSALTHSFCLPVGGVMTTVSEEFPAAYSTSHAEIYEFIHSARGRDWAAEADDYVRLVRERNSTASSLLDVASGTGAHLARFAEHFDRAEGLELSEGMRALSRAKLPDVPVHAGDMRDFHLGSTYDAVVCLCFSLSYTRDVDELRAAAFAMSRHLSPGGVLIVEPWWFPEKFIDGFVSASLAEQQGRAVSRLSHTVREGRTSRMEVRYTVADQRGIQDFTEYEVLSLFTEQEYAAAFADAGCPVEYHPGGPNGRGLFVGVRQ</sequence>
<dbReference type="EMBL" id="MK240316">
    <property type="protein sequence ID" value="QDG00809.1"/>
    <property type="molecule type" value="Genomic_DNA"/>
</dbReference>
<dbReference type="InterPro" id="IPR029063">
    <property type="entry name" value="SAM-dependent_MTases_sf"/>
</dbReference>
<evidence type="ECO:0000313" key="2">
    <source>
        <dbReference type="EMBL" id="QDG00809.1"/>
    </source>
</evidence>
<protein>
    <submittedName>
        <fullName evidence="2">N,N-dimethyltransferase</fullName>
    </submittedName>
</protein>
<evidence type="ECO:0000259" key="1">
    <source>
        <dbReference type="Pfam" id="PF13649"/>
    </source>
</evidence>
<reference evidence="2" key="1">
    <citation type="submission" date="2018-11" db="EMBL/GenBank/DDBJ databases">
        <authorList>
            <person name="Mo J."/>
        </authorList>
    </citation>
    <scope>NUCLEOTIDE SEQUENCE</scope>
    <source>
        <strain evidence="2">NTK97</strain>
    </source>
</reference>
<dbReference type="SUPFAM" id="SSF53335">
    <property type="entry name" value="S-adenosyl-L-methionine-dependent methyltransferases"/>
    <property type="match status" value="1"/>
</dbReference>
<proteinExistence type="predicted"/>
<keyword evidence="2" id="KW-0489">Methyltransferase</keyword>
<accession>A0A513TZL4</accession>
<dbReference type="InterPro" id="IPR050508">
    <property type="entry name" value="Methyltransf_Superfamily"/>
</dbReference>
<organism evidence="2">
    <name type="scientific">Streptomyces griseus</name>
    <dbReference type="NCBI Taxonomy" id="1911"/>
    <lineage>
        <taxon>Bacteria</taxon>
        <taxon>Bacillati</taxon>
        <taxon>Actinomycetota</taxon>
        <taxon>Actinomycetes</taxon>
        <taxon>Kitasatosporales</taxon>
        <taxon>Streptomycetaceae</taxon>
        <taxon>Streptomyces</taxon>
    </lineage>
</organism>
<dbReference type="AlphaFoldDB" id="A0A513TZL4"/>
<name>A0A513TZL4_STRGR</name>
<dbReference type="Gene3D" id="3.40.50.150">
    <property type="entry name" value="Vaccinia Virus protein VP39"/>
    <property type="match status" value="1"/>
</dbReference>
<dbReference type="CDD" id="cd02440">
    <property type="entry name" value="AdoMet_MTases"/>
    <property type="match status" value="1"/>
</dbReference>